<evidence type="ECO:0000313" key="2">
    <source>
        <dbReference type="Proteomes" id="UP000324222"/>
    </source>
</evidence>
<organism evidence="1 2">
    <name type="scientific">Portunus trituberculatus</name>
    <name type="common">Swimming crab</name>
    <name type="synonym">Neptunus trituberculatus</name>
    <dbReference type="NCBI Taxonomy" id="210409"/>
    <lineage>
        <taxon>Eukaryota</taxon>
        <taxon>Metazoa</taxon>
        <taxon>Ecdysozoa</taxon>
        <taxon>Arthropoda</taxon>
        <taxon>Crustacea</taxon>
        <taxon>Multicrustacea</taxon>
        <taxon>Malacostraca</taxon>
        <taxon>Eumalacostraca</taxon>
        <taxon>Eucarida</taxon>
        <taxon>Decapoda</taxon>
        <taxon>Pleocyemata</taxon>
        <taxon>Brachyura</taxon>
        <taxon>Eubrachyura</taxon>
        <taxon>Portunoidea</taxon>
        <taxon>Portunidae</taxon>
        <taxon>Portuninae</taxon>
        <taxon>Portunus</taxon>
    </lineage>
</organism>
<name>A0A5B7FH92_PORTR</name>
<dbReference type="AlphaFoldDB" id="A0A5B7FH92"/>
<reference evidence="1 2" key="1">
    <citation type="submission" date="2019-05" db="EMBL/GenBank/DDBJ databases">
        <title>Another draft genome of Portunus trituberculatus and its Hox gene families provides insights of decapod evolution.</title>
        <authorList>
            <person name="Jeong J.-H."/>
            <person name="Song I."/>
            <person name="Kim S."/>
            <person name="Choi T."/>
            <person name="Kim D."/>
            <person name="Ryu S."/>
            <person name="Kim W."/>
        </authorList>
    </citation>
    <scope>NUCLEOTIDE SEQUENCE [LARGE SCALE GENOMIC DNA]</scope>
    <source>
        <tissue evidence="1">Muscle</tissue>
    </source>
</reference>
<dbReference type="EMBL" id="VSRR010006367">
    <property type="protein sequence ID" value="MPC44629.1"/>
    <property type="molecule type" value="Genomic_DNA"/>
</dbReference>
<proteinExistence type="predicted"/>
<evidence type="ECO:0000313" key="1">
    <source>
        <dbReference type="EMBL" id="MPC44629.1"/>
    </source>
</evidence>
<dbReference type="Proteomes" id="UP000324222">
    <property type="component" value="Unassembled WGS sequence"/>
</dbReference>
<keyword evidence="2" id="KW-1185">Reference proteome</keyword>
<accession>A0A5B7FH92</accession>
<protein>
    <submittedName>
        <fullName evidence="1">Uncharacterized protein</fullName>
    </submittedName>
</protein>
<sequence length="27" mass="3150">MWVIKTMKTLAVNLLTSIDPSYVNKPW</sequence>
<gene>
    <name evidence="1" type="ORF">E2C01_038306</name>
</gene>
<comment type="caution">
    <text evidence="1">The sequence shown here is derived from an EMBL/GenBank/DDBJ whole genome shotgun (WGS) entry which is preliminary data.</text>
</comment>